<evidence type="ECO:0000313" key="10">
    <source>
        <dbReference type="Proteomes" id="UP001549099"/>
    </source>
</evidence>
<dbReference type="InterPro" id="IPR017501">
    <property type="entry name" value="Phage_infect_YhgE_C"/>
</dbReference>
<dbReference type="InterPro" id="IPR017500">
    <property type="entry name" value="Phage_infect_YhgE_N"/>
</dbReference>
<proteinExistence type="predicted"/>
<comment type="caution">
    <text evidence="9">The sequence shown here is derived from an EMBL/GenBank/DDBJ whole genome shotgun (WGS) entry which is preliminary data.</text>
</comment>
<dbReference type="RefSeq" id="WP_354195538.1">
    <property type="nucleotide sequence ID" value="NZ_JBEPLW010000002.1"/>
</dbReference>
<dbReference type="Proteomes" id="UP001549099">
    <property type="component" value="Unassembled WGS sequence"/>
</dbReference>
<keyword evidence="4 7" id="KW-0472">Membrane</keyword>
<keyword evidence="10" id="KW-1185">Reference proteome</keyword>
<feature type="transmembrane region" description="Helical" evidence="7">
    <location>
        <begin position="21"/>
        <end position="40"/>
    </location>
</feature>
<feature type="transmembrane region" description="Helical" evidence="7">
    <location>
        <begin position="671"/>
        <end position="690"/>
    </location>
</feature>
<evidence type="ECO:0000259" key="8">
    <source>
        <dbReference type="Pfam" id="PF12698"/>
    </source>
</evidence>
<dbReference type="PANTHER" id="PTHR43077">
    <property type="entry name" value="TRANSPORT PERMEASE YVFS-RELATED"/>
    <property type="match status" value="1"/>
</dbReference>
<dbReference type="Pfam" id="PF12698">
    <property type="entry name" value="ABC2_membrane_3"/>
    <property type="match status" value="2"/>
</dbReference>
<organism evidence="9 10">
    <name type="scientific">Bhargavaea ullalensis</name>
    <dbReference type="NCBI Taxonomy" id="1265685"/>
    <lineage>
        <taxon>Bacteria</taxon>
        <taxon>Bacillati</taxon>
        <taxon>Bacillota</taxon>
        <taxon>Bacilli</taxon>
        <taxon>Bacillales</taxon>
        <taxon>Caryophanaceae</taxon>
        <taxon>Bhargavaea</taxon>
    </lineage>
</organism>
<dbReference type="EMBL" id="JBEPLW010000002">
    <property type="protein sequence ID" value="MET3574916.1"/>
    <property type="molecule type" value="Genomic_DNA"/>
</dbReference>
<feature type="coiled-coil region" evidence="5">
    <location>
        <begin position="457"/>
        <end position="484"/>
    </location>
</feature>
<evidence type="ECO:0000256" key="6">
    <source>
        <dbReference type="SAM" id="MobiDB-lite"/>
    </source>
</evidence>
<accession>A0ABV2G9G4</accession>
<feature type="transmembrane region" description="Helical" evidence="7">
    <location>
        <begin position="638"/>
        <end position="659"/>
    </location>
</feature>
<reference evidence="9 10" key="1">
    <citation type="submission" date="2024-06" db="EMBL/GenBank/DDBJ databases">
        <title>Genomic Encyclopedia of Type Strains, Phase IV (KMG-IV): sequencing the most valuable type-strain genomes for metagenomic binning, comparative biology and taxonomic classification.</title>
        <authorList>
            <person name="Goeker M."/>
        </authorList>
    </citation>
    <scope>NUCLEOTIDE SEQUENCE [LARGE SCALE GENOMIC DNA]</scope>
    <source>
        <strain evidence="9 10">DSM 26128</strain>
    </source>
</reference>
<protein>
    <submittedName>
        <fullName evidence="9">Membrane protein</fullName>
    </submittedName>
</protein>
<feature type="domain" description="ABC-2 type transporter transmembrane" evidence="8">
    <location>
        <begin position="556"/>
        <end position="741"/>
    </location>
</feature>
<evidence type="ECO:0000256" key="4">
    <source>
        <dbReference type="ARBA" id="ARBA00023136"/>
    </source>
</evidence>
<evidence type="ECO:0000256" key="1">
    <source>
        <dbReference type="ARBA" id="ARBA00004141"/>
    </source>
</evidence>
<evidence type="ECO:0000256" key="3">
    <source>
        <dbReference type="ARBA" id="ARBA00022989"/>
    </source>
</evidence>
<evidence type="ECO:0000256" key="2">
    <source>
        <dbReference type="ARBA" id="ARBA00022692"/>
    </source>
</evidence>
<keyword evidence="3 7" id="KW-1133">Transmembrane helix</keyword>
<dbReference type="InterPro" id="IPR013525">
    <property type="entry name" value="ABC2_TM"/>
</dbReference>
<dbReference type="PANTHER" id="PTHR43077:SF10">
    <property type="entry name" value="TRANSPORT PERMEASE PROTEIN"/>
    <property type="match status" value="1"/>
</dbReference>
<comment type="subcellular location">
    <subcellularLocation>
        <location evidence="1">Membrane</location>
        <topology evidence="1">Multi-pass membrane protein</topology>
    </subcellularLocation>
</comment>
<dbReference type="NCBIfam" id="TIGR03062">
    <property type="entry name" value="pip_yhgE_Cterm"/>
    <property type="match status" value="1"/>
</dbReference>
<feature type="region of interest" description="Disordered" evidence="6">
    <location>
        <begin position="335"/>
        <end position="372"/>
    </location>
</feature>
<feature type="transmembrane region" description="Helical" evidence="7">
    <location>
        <begin position="726"/>
        <end position="747"/>
    </location>
</feature>
<gene>
    <name evidence="9" type="ORF">ABID49_000798</name>
</gene>
<dbReference type="NCBIfam" id="TIGR03061">
    <property type="entry name" value="pip_yhgE_Nterm"/>
    <property type="match status" value="1"/>
</dbReference>
<sequence>MPMRNAFKIAKTDFRNIGTNWVAAVLIGGLIFLPSLYAWFNIFASWDPYGRTDRLPVAVVNEDRGADVRDEHIDVGRQLVDSLKENHSIDWKFTGRDDAMDRVEKGEYFAAIVVPDDFSEKLATVVTGEPQKAEMEYYVNEKINSIAPKITEKGATSVVETLSSEFTATVNNVIFDMFNQIGLEIEKDLPDIEKFEQYVFTAEKELPGMHDLLESANKDAENADAMISKAQAAMPEANRLTSEGLGTINRTLGYLDSAEKQLAAIAPQIDKDLATASRVSKEINDMLTKIQNAELDTTQLDDAKKRMDDRMTRAITSVGNIQDQLKNLKELAAAAPDPVSPGNTPVPDLPVKPEDGDATAPPIAPDVDLPDIKPDVTLPERRNLIDQAIESTGNLQALLQEAQMNARAVDEAATGYAEQAKGWISDTQKITQNVSVSIDSYSKEYHDTIKPTVDREIAGAKKTLAEAKNMLTEIQNTLPEAEKVLNSTAGDLAKGETVIQDVLNQYPYVYSKVTELADRIRQLQGETDINDIVDLLLNNPSTEKDFFEQPIVLHENKMFPIKNYGTGMTPFYTVLSLWVGCLLLISLLSTEVHQEELFHPRTVYFGRLLTFSVIGLLQTIIVTTGDLLILGVKAAEPLGFILSALFISLVFMSIVYTLVSVFGDVGKAMAIVLLVLQIAGSGGTYPVVLLPDFFRALSPFLPFTYAIDLMREMTGGAVQSNVVRDVAVLLGVAIVFILIGTFFKARLTNSMNKLLKKSRETGLFH</sequence>
<name>A0ABV2G9G4_9BACL</name>
<feature type="domain" description="ABC-2 type transporter transmembrane" evidence="8">
    <location>
        <begin position="27"/>
        <end position="162"/>
    </location>
</feature>
<evidence type="ECO:0000256" key="7">
    <source>
        <dbReference type="SAM" id="Phobius"/>
    </source>
</evidence>
<dbReference type="Gene3D" id="3.40.1710.10">
    <property type="entry name" value="abc type-2 transporter like domain"/>
    <property type="match status" value="1"/>
</dbReference>
<keyword evidence="2 7" id="KW-0812">Transmembrane</keyword>
<dbReference type="InterPro" id="IPR051328">
    <property type="entry name" value="T7SS_ABC-Transporter"/>
</dbReference>
<evidence type="ECO:0000256" key="5">
    <source>
        <dbReference type="SAM" id="Coils"/>
    </source>
</evidence>
<feature type="transmembrane region" description="Helical" evidence="7">
    <location>
        <begin position="608"/>
        <end position="632"/>
    </location>
</feature>
<feature type="transmembrane region" description="Helical" evidence="7">
    <location>
        <begin position="570"/>
        <end position="588"/>
    </location>
</feature>
<evidence type="ECO:0000313" key="9">
    <source>
        <dbReference type="EMBL" id="MET3574916.1"/>
    </source>
</evidence>
<keyword evidence="5" id="KW-0175">Coiled coil</keyword>